<gene>
    <name evidence="1" type="ORF">FOL47_003292</name>
</gene>
<dbReference type="OrthoDB" id="10264631at2759"/>
<name>A0A7J6N463_PERCH</name>
<evidence type="ECO:0000313" key="1">
    <source>
        <dbReference type="EMBL" id="KAF4678230.1"/>
    </source>
</evidence>
<sequence>MTDRLAMYLSSLHRIAPHDLPEVLHRGVWCFLREAGTVQLVDETVESPRRLEVSAQAGLWVRHFCVDDWDNSILITFQNDAQRGGLYKYREGEGLGMVSADPVDAFCINSTLGCVFAFRGRQIFCIRHRESPYYFHTLWSVPDYLRPPGFMVSRGSHIVFGSLPQDSAKQCSGITILTVRGHTVSVACLDFSKEIQAALNFRRMLLEAFMERPQNLCTVVCVGETLLLRTTNEESEGWRNMKLRGQVRQMAVVQSSQLDEQFRYHDENAPPLLAIVRHSSHSWHAESEVFYLARFEVVDLNRGEVVISVAWLQTPWCPNLVWAGHTVYFQACGQGIDKVDMCLEYDKPFSLKQKPRKLS</sequence>
<protein>
    <submittedName>
        <fullName evidence="1">Uncharacterized protein</fullName>
    </submittedName>
</protein>
<reference evidence="1 2" key="1">
    <citation type="submission" date="2020-04" db="EMBL/GenBank/DDBJ databases">
        <title>Perkinsus chesapeaki whole genome sequence.</title>
        <authorList>
            <person name="Bogema D.R."/>
        </authorList>
    </citation>
    <scope>NUCLEOTIDE SEQUENCE [LARGE SCALE GENOMIC DNA]</scope>
    <source>
        <strain evidence="1">ATCC PRA-425</strain>
    </source>
</reference>
<dbReference type="EMBL" id="JAAPAO010000002">
    <property type="protein sequence ID" value="KAF4678230.1"/>
    <property type="molecule type" value="Genomic_DNA"/>
</dbReference>
<accession>A0A7J6N463</accession>
<dbReference type="AlphaFoldDB" id="A0A7J6N463"/>
<organism evidence="1 2">
    <name type="scientific">Perkinsus chesapeaki</name>
    <name type="common">Clam parasite</name>
    <name type="synonym">Perkinsus andrewsi</name>
    <dbReference type="NCBI Taxonomy" id="330153"/>
    <lineage>
        <taxon>Eukaryota</taxon>
        <taxon>Sar</taxon>
        <taxon>Alveolata</taxon>
        <taxon>Perkinsozoa</taxon>
        <taxon>Perkinsea</taxon>
        <taxon>Perkinsida</taxon>
        <taxon>Perkinsidae</taxon>
        <taxon>Perkinsus</taxon>
    </lineage>
</organism>
<comment type="caution">
    <text evidence="1">The sequence shown here is derived from an EMBL/GenBank/DDBJ whole genome shotgun (WGS) entry which is preliminary data.</text>
</comment>
<keyword evidence="2" id="KW-1185">Reference proteome</keyword>
<dbReference type="Proteomes" id="UP000591131">
    <property type="component" value="Unassembled WGS sequence"/>
</dbReference>
<proteinExistence type="predicted"/>
<evidence type="ECO:0000313" key="2">
    <source>
        <dbReference type="Proteomes" id="UP000591131"/>
    </source>
</evidence>